<dbReference type="PANTHER" id="PTHR48081:SF13">
    <property type="entry name" value="ALPHA_BETA HYDROLASE"/>
    <property type="match status" value="1"/>
</dbReference>
<dbReference type="Proteomes" id="UP000243494">
    <property type="component" value="Unassembled WGS sequence"/>
</dbReference>
<evidence type="ECO:0000313" key="3">
    <source>
        <dbReference type="EMBL" id="RDY24269.1"/>
    </source>
</evidence>
<dbReference type="InterPro" id="IPR049492">
    <property type="entry name" value="BD-FAE-like_dom"/>
</dbReference>
<keyword evidence="4" id="KW-1185">Reference proteome</keyword>
<feature type="domain" description="BD-FAE-like" evidence="2">
    <location>
        <begin position="29"/>
        <end position="244"/>
    </location>
</feature>
<comment type="caution">
    <text evidence="3">The sequence shown here is derived from an EMBL/GenBank/DDBJ whole genome shotgun (WGS) entry which is preliminary data.</text>
</comment>
<dbReference type="PANTHER" id="PTHR48081">
    <property type="entry name" value="AB HYDROLASE SUPERFAMILY PROTEIN C4A8.06C"/>
    <property type="match status" value="1"/>
</dbReference>
<dbReference type="AlphaFoldDB" id="A0A371IUY1"/>
<protein>
    <submittedName>
        <fullName evidence="3">Alpha/beta hydrolase</fullName>
    </submittedName>
</protein>
<proteinExistence type="predicted"/>
<reference evidence="3 4" key="1">
    <citation type="journal article" date="2017" name="Genome Announc.">
        <title>Draft Genome Sequence of Romboutsia maritimum sp. nov. Strain CCRI-22766(T), Isolated from Coastal Estuarine Mud.</title>
        <authorList>
            <person name="Maheux A.F."/>
            <person name="Boudreau D.K."/>
            <person name="Berube E."/>
            <person name="Boissinot M."/>
            <person name="Raymond F."/>
            <person name="Brodeur S."/>
            <person name="Corbeil J."/>
            <person name="Brightwell G."/>
            <person name="Broda D."/>
            <person name="Omar R.F."/>
            <person name="Bergeron M.G."/>
        </authorList>
    </citation>
    <scope>NUCLEOTIDE SEQUENCE [LARGE SCALE GENOMIC DNA]</scope>
    <source>
        <strain evidence="3 4">CCRI-22766</strain>
    </source>
</reference>
<gene>
    <name evidence="3" type="ORF">CHF27_004085</name>
</gene>
<keyword evidence="1 3" id="KW-0378">Hydrolase</keyword>
<dbReference type="Gene3D" id="3.40.50.1820">
    <property type="entry name" value="alpha/beta hydrolase"/>
    <property type="match status" value="1"/>
</dbReference>
<dbReference type="EMBL" id="NOJZ02000004">
    <property type="protein sequence ID" value="RDY24269.1"/>
    <property type="molecule type" value="Genomic_DNA"/>
</dbReference>
<evidence type="ECO:0000259" key="2">
    <source>
        <dbReference type="Pfam" id="PF20434"/>
    </source>
</evidence>
<dbReference type="InterPro" id="IPR050300">
    <property type="entry name" value="GDXG_lipolytic_enzyme"/>
</dbReference>
<evidence type="ECO:0000256" key="1">
    <source>
        <dbReference type="ARBA" id="ARBA00022801"/>
    </source>
</evidence>
<evidence type="ECO:0000313" key="4">
    <source>
        <dbReference type="Proteomes" id="UP000243494"/>
    </source>
</evidence>
<dbReference type="InterPro" id="IPR029058">
    <property type="entry name" value="AB_hydrolase_fold"/>
</dbReference>
<accession>A0A371IUY1</accession>
<dbReference type="SUPFAM" id="SSF53474">
    <property type="entry name" value="alpha/beta-Hydrolases"/>
    <property type="match status" value="1"/>
</dbReference>
<organism evidence="3 4">
    <name type="scientific">Romboutsia maritimum</name>
    <dbReference type="NCBI Taxonomy" id="2020948"/>
    <lineage>
        <taxon>Bacteria</taxon>
        <taxon>Bacillati</taxon>
        <taxon>Bacillota</taxon>
        <taxon>Clostridia</taxon>
        <taxon>Peptostreptococcales</taxon>
        <taxon>Peptostreptococcaceae</taxon>
        <taxon>Romboutsia</taxon>
    </lineage>
</organism>
<dbReference type="OrthoDB" id="24847at2"/>
<name>A0A371IUY1_9FIRM</name>
<dbReference type="RefSeq" id="WP_095406129.1">
    <property type="nucleotide sequence ID" value="NZ_NOJZ02000004.1"/>
</dbReference>
<dbReference type="GO" id="GO:0016787">
    <property type="term" value="F:hydrolase activity"/>
    <property type="evidence" value="ECO:0007669"/>
    <property type="project" value="UniProtKB-KW"/>
</dbReference>
<sequence>MNLKNSNIKFIKRKYLNIRYANQSNSQKLDIYLPNKGSGPFPVIVLIHGGKFSEGDKRNINGSVILEGILRGYAVISINYRLTKEDIFPSQIYDVKAAIRYIKSNSKKYSLDKNKVIAWGKGAGGYLCSLLATSSKIKELDNLKMGNSIENCDIQGVINWSGSMDFLTMDSQLKESNLHPQIHSNESSPESILIGEKITKAMDLVKICSPITYISDNTPPFFIQHGKYDNKIPYQQSIQLRNELLKYKKGNSIYFEILENATDEIDDFVTKENLNKVFVFLDNILKNSICQN</sequence>
<dbReference type="Pfam" id="PF20434">
    <property type="entry name" value="BD-FAE"/>
    <property type="match status" value="1"/>
</dbReference>